<protein>
    <submittedName>
        <fullName evidence="2">Uncharacterized protein</fullName>
    </submittedName>
</protein>
<keyword evidence="1" id="KW-0812">Transmembrane</keyword>
<keyword evidence="1" id="KW-0472">Membrane</keyword>
<proteinExistence type="predicted"/>
<dbReference type="AlphaFoldDB" id="A0A2P2N5D5"/>
<accession>A0A2P2N5D5</accession>
<sequence>MSFNFITDQNSSNKTQEHQWILTSLASFFGISVLGMIINNTPSFNSALISSALASSGSKILVL</sequence>
<feature type="transmembrane region" description="Helical" evidence="1">
    <location>
        <begin position="20"/>
        <end position="38"/>
    </location>
</feature>
<dbReference type="EMBL" id="GGEC01057218">
    <property type="protein sequence ID" value="MBX37702.1"/>
    <property type="molecule type" value="Transcribed_RNA"/>
</dbReference>
<organism evidence="2">
    <name type="scientific">Rhizophora mucronata</name>
    <name type="common">Asiatic mangrove</name>
    <dbReference type="NCBI Taxonomy" id="61149"/>
    <lineage>
        <taxon>Eukaryota</taxon>
        <taxon>Viridiplantae</taxon>
        <taxon>Streptophyta</taxon>
        <taxon>Embryophyta</taxon>
        <taxon>Tracheophyta</taxon>
        <taxon>Spermatophyta</taxon>
        <taxon>Magnoliopsida</taxon>
        <taxon>eudicotyledons</taxon>
        <taxon>Gunneridae</taxon>
        <taxon>Pentapetalae</taxon>
        <taxon>rosids</taxon>
        <taxon>fabids</taxon>
        <taxon>Malpighiales</taxon>
        <taxon>Rhizophoraceae</taxon>
        <taxon>Rhizophora</taxon>
    </lineage>
</organism>
<evidence type="ECO:0000313" key="2">
    <source>
        <dbReference type="EMBL" id="MBX37702.1"/>
    </source>
</evidence>
<evidence type="ECO:0000256" key="1">
    <source>
        <dbReference type="SAM" id="Phobius"/>
    </source>
</evidence>
<reference evidence="2" key="1">
    <citation type="submission" date="2018-02" db="EMBL/GenBank/DDBJ databases">
        <title>Rhizophora mucronata_Transcriptome.</title>
        <authorList>
            <person name="Meera S.P."/>
            <person name="Sreeshan A."/>
            <person name="Augustine A."/>
        </authorList>
    </citation>
    <scope>NUCLEOTIDE SEQUENCE</scope>
    <source>
        <tissue evidence="2">Leaf</tissue>
    </source>
</reference>
<name>A0A2P2N5D5_RHIMU</name>
<keyword evidence="1" id="KW-1133">Transmembrane helix</keyword>